<dbReference type="GO" id="GO:0030170">
    <property type="term" value="F:pyridoxal phosphate binding"/>
    <property type="evidence" value="ECO:0007669"/>
    <property type="project" value="InterPro"/>
</dbReference>
<dbReference type="InterPro" id="IPR051446">
    <property type="entry name" value="HTH_trans_reg/aminotransferase"/>
</dbReference>
<dbReference type="InterPro" id="IPR015424">
    <property type="entry name" value="PyrdxlP-dep_Trfase"/>
</dbReference>
<evidence type="ECO:0000256" key="1">
    <source>
        <dbReference type="ARBA" id="ARBA00005384"/>
    </source>
</evidence>
<dbReference type="Gene3D" id="1.10.10.10">
    <property type="entry name" value="Winged helix-like DNA-binding domain superfamily/Winged helix DNA-binding domain"/>
    <property type="match status" value="1"/>
</dbReference>
<gene>
    <name evidence="6" type="ORF">GII30_13280</name>
</gene>
<keyword evidence="2" id="KW-0663">Pyridoxal phosphate</keyword>
<dbReference type="CDD" id="cd00609">
    <property type="entry name" value="AAT_like"/>
    <property type="match status" value="1"/>
</dbReference>
<accession>A0A857LP09</accession>
<dbReference type="SUPFAM" id="SSF53383">
    <property type="entry name" value="PLP-dependent transferases"/>
    <property type="match status" value="1"/>
</dbReference>
<reference evidence="6" key="1">
    <citation type="journal article" date="2021" name="Nat. Microbiol.">
        <title>Cocultivation of an ultrasmall environmental parasitic bacterium with lytic ability against bacteria associated with wastewater foams.</title>
        <authorList>
            <person name="Batinovic S."/>
            <person name="Rose J.J.A."/>
            <person name="Ratcliffe J."/>
            <person name="Seviour R.J."/>
            <person name="Petrovski S."/>
        </authorList>
    </citation>
    <scope>NUCLEOTIDE SEQUENCE</scope>
    <source>
        <strain evidence="6">CON44</strain>
    </source>
</reference>
<comment type="similarity">
    <text evidence="1">In the C-terminal section; belongs to the class-I pyridoxal-phosphate-dependent aminotransferase family.</text>
</comment>
<evidence type="ECO:0000313" key="6">
    <source>
        <dbReference type="EMBL" id="QHN39999.1"/>
    </source>
</evidence>
<dbReference type="SUPFAM" id="SSF46785">
    <property type="entry name" value="Winged helix' DNA-binding domain"/>
    <property type="match status" value="1"/>
</dbReference>
<dbReference type="RefSeq" id="WP_085949030.1">
    <property type="nucleotide sequence ID" value="NZ_CP045804.1"/>
</dbReference>
<dbReference type="GO" id="GO:0008483">
    <property type="term" value="F:transaminase activity"/>
    <property type="evidence" value="ECO:0007669"/>
    <property type="project" value="UniProtKB-KW"/>
</dbReference>
<organism evidence="6">
    <name type="scientific">Gordonia amarae</name>
    <dbReference type="NCBI Taxonomy" id="36821"/>
    <lineage>
        <taxon>Bacteria</taxon>
        <taxon>Bacillati</taxon>
        <taxon>Actinomycetota</taxon>
        <taxon>Actinomycetes</taxon>
        <taxon>Mycobacteriales</taxon>
        <taxon>Gordoniaceae</taxon>
        <taxon>Gordonia</taxon>
    </lineage>
</organism>
<dbReference type="InterPro" id="IPR000524">
    <property type="entry name" value="Tscrpt_reg_HTH_GntR"/>
</dbReference>
<dbReference type="Pfam" id="PF00155">
    <property type="entry name" value="Aminotran_1_2"/>
    <property type="match status" value="1"/>
</dbReference>
<dbReference type="Pfam" id="PF00392">
    <property type="entry name" value="GntR"/>
    <property type="match status" value="1"/>
</dbReference>
<dbReference type="InterPro" id="IPR036388">
    <property type="entry name" value="WH-like_DNA-bd_sf"/>
</dbReference>
<dbReference type="InterPro" id="IPR015422">
    <property type="entry name" value="PyrdxlP-dep_Trfase_small"/>
</dbReference>
<sequence>MGLSSADRIVADLRTWIGEAPPGTQLPSSRELAGRYSASPVTVQKALHTLAGMGLVEARPGAGTYVRRRPNRPKQPDFSWQTLTLGAPAERIPTLSTPLRDIPADAIGLHSGYPARELLPERAVRAALVRASRSEAALRRAPATGLPDLQTWFAAELSETAGPDVTAVTGRDVIVVPGSQSGVCAILRSLAGRGQPVVMESPTYWGATAAAAQAGSTTVPIPSRPGGPDPDDLARALDASGASVFYAQPNFANPTGVQWSAEVRERVLQVLRTRNAFMIEDDWAHDFGIDGPALPLASTDDSGAVIYVRSLTKSVSPALRVAAIIARGPVRERIAAYHSADAMYVSPILQAAVLDVVLSPAWRTHRRYLTDALRIRRDLLLDCLRDHAPDLTVDTPPPGGLNVWARLPHTVDAGVLVRECERRGVIIAAGDEWFPAEPSGPFVRLNFAAPDPAQVPGATQIIGAAIRGLLQR</sequence>
<keyword evidence="6" id="KW-0032">Aminotransferase</keyword>
<dbReference type="InterPro" id="IPR036390">
    <property type="entry name" value="WH_DNA-bd_sf"/>
</dbReference>
<proteinExistence type="inferred from homology"/>
<name>A0A857LP09_9ACTN</name>
<keyword evidence="5" id="KW-0804">Transcription</keyword>
<protein>
    <submittedName>
        <fullName evidence="6">Aminotransferase class I/II-fold pyridoxal phosphate-dependent enzyme</fullName>
    </submittedName>
</protein>
<dbReference type="InterPro" id="IPR015421">
    <property type="entry name" value="PyrdxlP-dep_Trfase_major"/>
</dbReference>
<dbReference type="EMBL" id="CP045810">
    <property type="protein sequence ID" value="QHN39999.1"/>
    <property type="molecule type" value="Genomic_DNA"/>
</dbReference>
<dbReference type="GO" id="GO:0003677">
    <property type="term" value="F:DNA binding"/>
    <property type="evidence" value="ECO:0007669"/>
    <property type="project" value="UniProtKB-KW"/>
</dbReference>
<keyword evidence="6" id="KW-0808">Transferase</keyword>
<evidence type="ECO:0000256" key="5">
    <source>
        <dbReference type="ARBA" id="ARBA00023163"/>
    </source>
</evidence>
<keyword evidence="4" id="KW-0238">DNA-binding</keyword>
<dbReference type="Gene3D" id="3.40.640.10">
    <property type="entry name" value="Type I PLP-dependent aspartate aminotransferase-like (Major domain)"/>
    <property type="match status" value="1"/>
</dbReference>
<dbReference type="InterPro" id="IPR004839">
    <property type="entry name" value="Aminotransferase_I/II_large"/>
</dbReference>
<dbReference type="PANTHER" id="PTHR46577">
    <property type="entry name" value="HTH-TYPE TRANSCRIPTIONAL REGULATORY PROTEIN GABR"/>
    <property type="match status" value="1"/>
</dbReference>
<evidence type="ECO:0000256" key="3">
    <source>
        <dbReference type="ARBA" id="ARBA00023015"/>
    </source>
</evidence>
<dbReference type="SMART" id="SM00345">
    <property type="entry name" value="HTH_GNTR"/>
    <property type="match status" value="1"/>
</dbReference>
<evidence type="ECO:0000256" key="2">
    <source>
        <dbReference type="ARBA" id="ARBA00022898"/>
    </source>
</evidence>
<keyword evidence="3" id="KW-0805">Transcription regulation</keyword>
<dbReference type="GO" id="GO:0003700">
    <property type="term" value="F:DNA-binding transcription factor activity"/>
    <property type="evidence" value="ECO:0007669"/>
    <property type="project" value="InterPro"/>
</dbReference>
<dbReference type="PANTHER" id="PTHR46577:SF2">
    <property type="entry name" value="TRANSCRIPTIONAL REGULATORY PROTEIN"/>
    <property type="match status" value="1"/>
</dbReference>
<dbReference type="CDD" id="cd07377">
    <property type="entry name" value="WHTH_GntR"/>
    <property type="match status" value="1"/>
</dbReference>
<dbReference type="AlphaFoldDB" id="A0A857LP09"/>
<dbReference type="PROSITE" id="PS50949">
    <property type="entry name" value="HTH_GNTR"/>
    <property type="match status" value="1"/>
</dbReference>
<evidence type="ECO:0000256" key="4">
    <source>
        <dbReference type="ARBA" id="ARBA00023125"/>
    </source>
</evidence>
<dbReference type="Gene3D" id="3.90.1150.10">
    <property type="entry name" value="Aspartate Aminotransferase, domain 1"/>
    <property type="match status" value="1"/>
</dbReference>